<sequence>MDNNIVMGTYTFLIIWFVSCIVFCIFFARNGKIPLKDMFKLIITLVSIAVFCLWIFWLCVYISQLNPMIFPQRKILHD</sequence>
<evidence type="ECO:0000256" key="2">
    <source>
        <dbReference type="ARBA" id="ARBA00008328"/>
    </source>
</evidence>
<evidence type="ECO:0000256" key="1">
    <source>
        <dbReference type="ARBA" id="ARBA00004127"/>
    </source>
</evidence>
<keyword evidence="4 9" id="KW-0812">Transmembrane</keyword>
<evidence type="ECO:0000256" key="3">
    <source>
        <dbReference type="ARBA" id="ARBA00022448"/>
    </source>
</evidence>
<dbReference type="GO" id="GO:0046961">
    <property type="term" value="F:proton-transporting ATPase activity, rotational mechanism"/>
    <property type="evidence" value="ECO:0007669"/>
    <property type="project" value="InterPro"/>
</dbReference>
<reference evidence="11 12" key="1">
    <citation type="journal article" date="2014" name="BMC Biol.">
        <title>A comprehensive evaluation of rodent malaria parasite genomes and gene expression.</title>
        <authorList>
            <person name="Otto T.D."/>
            <person name="Bohme U."/>
            <person name="Jackson A.P."/>
            <person name="Hunt M."/>
            <person name="Franke-Fayard B."/>
            <person name="Hoeijmakers W.A."/>
            <person name="Religa A.A."/>
            <person name="Robertson L."/>
            <person name="Sanders M."/>
            <person name="Ogun S.A."/>
            <person name="Cunningham D."/>
            <person name="Erhart A."/>
            <person name="Billker O."/>
            <person name="Khan S.M."/>
            <person name="Stunnenberg H.G."/>
            <person name="Langhorne J."/>
            <person name="Holder A.A."/>
            <person name="Waters A.P."/>
            <person name="Newbold C.I."/>
            <person name="Pain A."/>
            <person name="Berriman M."/>
            <person name="Janse C.J."/>
        </authorList>
    </citation>
    <scope>NUCLEOTIDE SEQUENCE [LARGE SCALE GENOMIC DNA]</scope>
    <source>
        <strain evidence="11 12">AS</strain>
    </source>
</reference>
<comment type="subcellular location">
    <subcellularLocation>
        <location evidence="1">Endomembrane system</location>
        <topology evidence="1">Multi-pass membrane protein</topology>
    </subcellularLocation>
</comment>
<evidence type="ECO:0000256" key="6">
    <source>
        <dbReference type="ARBA" id="ARBA00022989"/>
    </source>
</evidence>
<dbReference type="KEGG" id="pcb:PCHAS_0621100"/>
<comment type="similarity">
    <text evidence="2">Belongs to the V-ATPase e1/e2 subunit family.</text>
</comment>
<dbReference type="EMBL" id="LK022883">
    <property type="protein sequence ID" value="VTZ67807.1"/>
    <property type="molecule type" value="Genomic_DNA"/>
</dbReference>
<evidence type="ECO:0000313" key="13">
    <source>
        <dbReference type="Proteomes" id="UP000195489"/>
    </source>
</evidence>
<dbReference type="OrthoDB" id="1508846at2759"/>
<keyword evidence="12" id="KW-1185">Reference proteome</keyword>
<evidence type="ECO:0000313" key="12">
    <source>
        <dbReference type="Proteomes" id="UP000071118"/>
    </source>
</evidence>
<evidence type="ECO:0000313" key="11">
    <source>
        <dbReference type="EMBL" id="VTZ67807.1"/>
    </source>
</evidence>
<gene>
    <name evidence="11" type="ORF">PCHAS_0621100</name>
    <name evidence="10" type="ORF">PCHCB_000110300</name>
</gene>
<dbReference type="PANTHER" id="PTHR12263:SF0">
    <property type="entry name" value="V-TYPE PROTON ATPASE SUBUNIT"/>
    <property type="match status" value="1"/>
</dbReference>
<organism evidence="11 12">
    <name type="scientific">Plasmodium chabaudi chabaudi</name>
    <dbReference type="NCBI Taxonomy" id="31271"/>
    <lineage>
        <taxon>Eukaryota</taxon>
        <taxon>Sar</taxon>
        <taxon>Alveolata</taxon>
        <taxon>Apicomplexa</taxon>
        <taxon>Aconoidasida</taxon>
        <taxon>Haemosporida</taxon>
        <taxon>Plasmodiidae</taxon>
        <taxon>Plasmodium</taxon>
        <taxon>Plasmodium (Vinckeia)</taxon>
    </lineage>
</organism>
<evidence type="ECO:0000256" key="7">
    <source>
        <dbReference type="ARBA" id="ARBA00023065"/>
    </source>
</evidence>
<dbReference type="AlphaFoldDB" id="A0A077TK55"/>
<keyword evidence="6 9" id="KW-1133">Transmembrane helix</keyword>
<dbReference type="Proteomes" id="UP000195489">
    <property type="component" value="Chromosome 6"/>
</dbReference>
<dbReference type="InterPro" id="IPR008389">
    <property type="entry name" value="ATPase_V0-cplx_e1/e2_su"/>
</dbReference>
<dbReference type="GO" id="GO:0012505">
    <property type="term" value="C:endomembrane system"/>
    <property type="evidence" value="ECO:0007669"/>
    <property type="project" value="UniProtKB-SubCell"/>
</dbReference>
<feature type="transmembrane region" description="Helical" evidence="9">
    <location>
        <begin position="41"/>
        <end position="63"/>
    </location>
</feature>
<accession>A0A077TK55</accession>
<dbReference type="GO" id="GO:0033179">
    <property type="term" value="C:proton-transporting V-type ATPase, V0 domain"/>
    <property type="evidence" value="ECO:0007669"/>
    <property type="project" value="InterPro"/>
</dbReference>
<evidence type="ECO:0000256" key="9">
    <source>
        <dbReference type="SAM" id="Phobius"/>
    </source>
</evidence>
<keyword evidence="8 9" id="KW-0472">Membrane</keyword>
<keyword evidence="5" id="KW-0375">Hydrogen ion transport</keyword>
<reference evidence="11" key="3">
    <citation type="submission" date="2019-05" db="EMBL/GenBank/DDBJ databases">
        <authorList>
            <consortium name="Pathogen Informatics"/>
        </authorList>
    </citation>
    <scope>NUCLEOTIDE SEQUENCE</scope>
    <source>
        <strain evidence="11">AS</strain>
        <strain evidence="10 13">CB</strain>
    </source>
</reference>
<dbReference type="VEuPathDB" id="PlasmoDB:PCHAS_0621100"/>
<protein>
    <submittedName>
        <fullName evidence="11">V-type ATPase V0 subunit e, putative</fullName>
    </submittedName>
</protein>
<dbReference type="GeneID" id="27794665"/>
<evidence type="ECO:0000313" key="10">
    <source>
        <dbReference type="EMBL" id="SCN59192.1"/>
    </source>
</evidence>
<evidence type="ECO:0000256" key="5">
    <source>
        <dbReference type="ARBA" id="ARBA00022781"/>
    </source>
</evidence>
<keyword evidence="7" id="KW-0406">Ion transport</keyword>
<name>A0A077TK55_PLACU</name>
<evidence type="ECO:0000256" key="4">
    <source>
        <dbReference type="ARBA" id="ARBA00022692"/>
    </source>
</evidence>
<proteinExistence type="inferred from homology"/>
<dbReference type="Pfam" id="PF05493">
    <property type="entry name" value="ATP_synt_H"/>
    <property type="match status" value="1"/>
</dbReference>
<reference evidence="11" key="2">
    <citation type="submission" date="2014-05" db="EMBL/GenBank/DDBJ databases">
        <authorList>
            <person name="Aslett M.A."/>
            <person name="De Silva N."/>
        </authorList>
    </citation>
    <scope>NUCLEOTIDE SEQUENCE</scope>
    <source>
        <strain evidence="11">AS</strain>
    </source>
</reference>
<dbReference type="RefSeq" id="XP_016653480.1">
    <property type="nucleotide sequence ID" value="XM_016797538.1"/>
</dbReference>
<dbReference type="EMBL" id="LT608158">
    <property type="protein sequence ID" value="SCN59192.1"/>
    <property type="molecule type" value="Genomic_DNA"/>
</dbReference>
<dbReference type="Proteomes" id="UP000071118">
    <property type="component" value="Chromosome 6"/>
</dbReference>
<evidence type="ECO:0000256" key="8">
    <source>
        <dbReference type="ARBA" id="ARBA00023136"/>
    </source>
</evidence>
<feature type="transmembrane region" description="Helical" evidence="9">
    <location>
        <begin position="6"/>
        <end position="29"/>
    </location>
</feature>
<dbReference type="PANTHER" id="PTHR12263">
    <property type="entry name" value="VACUOLAR ATP SYNTHASE SUBUNIT H"/>
    <property type="match status" value="1"/>
</dbReference>
<keyword evidence="3" id="KW-0813">Transport</keyword>